<protein>
    <submittedName>
        <fullName evidence="1">Uncharacterized protein</fullName>
    </submittedName>
</protein>
<name>A0A0K1H0K3_9BETA</name>
<evidence type="ECO:0000313" key="2">
    <source>
        <dbReference type="Proteomes" id="UP000118435"/>
    </source>
</evidence>
<sequence>MAGNVHHRVMLGDDSHRARQLGHRTVHERLVEVLELHVNAHVFYTMKTDARVSREFQLTPAVENEFDSRGSRMYQNLNRTGGTRGLFEIALDPRVGGNPLNELADHSVVQIHMHGRAVALAHQILAVYARRAKLHVKIGRAHVYFCGQVRDVLHIELG</sequence>
<reference evidence="1 2" key="1">
    <citation type="journal article" date="2016" name="BMC Genomics">
        <title>A novel strain of cynomolgus macaque cytomegalovirus: implications for host-virus co-evolution.</title>
        <authorList>
            <person name="Russell J.N."/>
            <person name="Marsh A.K."/>
            <person name="Willer D.O."/>
            <person name="Ambagala A.P."/>
            <person name="Dzamba M."/>
            <person name="Chan J.K."/>
            <person name="Pilon R."/>
            <person name="Fournier J."/>
            <person name="Brudno M."/>
            <person name="Antony J.M."/>
            <person name="Sandstrom P."/>
            <person name="Evans B.J."/>
            <person name="MacDonald K.S."/>
        </authorList>
    </citation>
    <scope>NUCLEOTIDE SEQUENCE [LARGE SCALE GENOMIC DNA]</scope>
    <source>
        <strain evidence="1">Mauritius</strain>
    </source>
</reference>
<gene>
    <name evidence="1" type="primary">Cy68</name>
</gene>
<organism evidence="1 2">
    <name type="scientific">Cynomolgus macaque cytomegalovirus strain Mauritius</name>
    <dbReference type="NCBI Taxonomy" id="1690255"/>
    <lineage>
        <taxon>Viruses</taxon>
        <taxon>Duplodnaviria</taxon>
        <taxon>Heunggongvirae</taxon>
        <taxon>Peploviricota</taxon>
        <taxon>Herviviricetes</taxon>
        <taxon>Herpesvirales</taxon>
        <taxon>Orthoherpesviridae</taxon>
        <taxon>Betaherpesvirinae</taxon>
        <taxon>Cytomegalovirus</taxon>
        <taxon>Cytomegalovirus macacinebeta3</taxon>
    </lineage>
</organism>
<dbReference type="EMBL" id="KP796148">
    <property type="protein sequence ID" value="AKT72799.1"/>
    <property type="molecule type" value="Genomic_DNA"/>
</dbReference>
<accession>A0A0K1H0K3</accession>
<dbReference type="Proteomes" id="UP000118435">
    <property type="component" value="Segment"/>
</dbReference>
<proteinExistence type="predicted"/>
<evidence type="ECO:0000313" key="1">
    <source>
        <dbReference type="EMBL" id="AKT72799.1"/>
    </source>
</evidence>